<sequence>MELEERPVIRGIEYTKTDVDTLVRQLCKDLHRQHTDHHTIVTDFDLLAVFLMQEMGPKHHIRLIIRMLIDQFGGDFPPQNALQRQLLHAAQAVKITIQNYDEKITAAKPFCLRYPTYSDVLDHSILMQGRCQLLTNEHMVVLLDEAGICIGVGVPPISPHSPVHLPPASRAEEILNEMVSKLSLDTSEAGLEFSSQTRPGVPMSPFPLNKSNKGESRGSKAEDKSSISFQAYGYGLGDKKSKGMADLKIPIHKKKINPAELQGFDDAWRSMNAPVPVLPNPLRDSQNTEHNEAMAKFRNEITFYSKLSLWINKSFLPESSRVAEEAVNYLKNAGSDLLQENLLHENNPIIASRTISVNNQVRTHRDRKNSLLFDSTCFFGNHQGGEFLLPSLGVAYPGLHGHSFHGPLRILLHGVAQFYFPPDLQGPPRQYSVAFWSRSSSFSAVARSSAHAAGNKNYSNPQYWLPVYPRYSSESVNQVFHQQKIESRKRRRREMM</sequence>
<organism evidence="2 3">
    <name type="scientific">Puccinia graminis f. sp. tritici</name>
    <dbReference type="NCBI Taxonomy" id="56615"/>
    <lineage>
        <taxon>Eukaryota</taxon>
        <taxon>Fungi</taxon>
        <taxon>Dikarya</taxon>
        <taxon>Basidiomycota</taxon>
        <taxon>Pucciniomycotina</taxon>
        <taxon>Pucciniomycetes</taxon>
        <taxon>Pucciniales</taxon>
        <taxon>Pucciniaceae</taxon>
        <taxon>Puccinia</taxon>
    </lineage>
</organism>
<proteinExistence type="predicted"/>
<gene>
    <name evidence="2" type="ORF">PGTUg99_050262</name>
</gene>
<name>A0A5B0SDV3_PUCGR</name>
<protein>
    <submittedName>
        <fullName evidence="2">Uncharacterized protein</fullName>
    </submittedName>
</protein>
<dbReference type="AlphaFoldDB" id="A0A5B0SDV3"/>
<reference evidence="2 3" key="1">
    <citation type="submission" date="2019-05" db="EMBL/GenBank/DDBJ databases">
        <title>Emergence of the Ug99 lineage of the wheat stem rust pathogen through somatic hybridization.</title>
        <authorList>
            <person name="Li F."/>
            <person name="Upadhyaya N.M."/>
            <person name="Sperschneider J."/>
            <person name="Matny O."/>
            <person name="Nguyen-Phuc H."/>
            <person name="Mago R."/>
            <person name="Raley C."/>
            <person name="Miller M.E."/>
            <person name="Silverstein K.A.T."/>
            <person name="Henningsen E."/>
            <person name="Hirsch C.D."/>
            <person name="Visser B."/>
            <person name="Pretorius Z.A."/>
            <person name="Steffenson B.J."/>
            <person name="Schwessinger B."/>
            <person name="Dodds P.N."/>
            <person name="Figueroa M."/>
        </authorList>
    </citation>
    <scope>NUCLEOTIDE SEQUENCE [LARGE SCALE GENOMIC DNA]</scope>
    <source>
        <strain evidence="2 3">Ug99</strain>
    </source>
</reference>
<evidence type="ECO:0000313" key="2">
    <source>
        <dbReference type="EMBL" id="KAA1135962.1"/>
    </source>
</evidence>
<evidence type="ECO:0000256" key="1">
    <source>
        <dbReference type="SAM" id="MobiDB-lite"/>
    </source>
</evidence>
<feature type="region of interest" description="Disordered" evidence="1">
    <location>
        <begin position="191"/>
        <end position="223"/>
    </location>
</feature>
<evidence type="ECO:0000313" key="3">
    <source>
        <dbReference type="Proteomes" id="UP000325313"/>
    </source>
</evidence>
<comment type="caution">
    <text evidence="2">The sequence shown here is derived from an EMBL/GenBank/DDBJ whole genome shotgun (WGS) entry which is preliminary data.</text>
</comment>
<accession>A0A5B0SDV3</accession>
<feature type="compositionally biased region" description="Basic and acidic residues" evidence="1">
    <location>
        <begin position="212"/>
        <end position="223"/>
    </location>
</feature>
<dbReference type="Proteomes" id="UP000325313">
    <property type="component" value="Unassembled WGS sequence"/>
</dbReference>
<dbReference type="EMBL" id="VDEP01000036">
    <property type="protein sequence ID" value="KAA1135962.1"/>
    <property type="molecule type" value="Genomic_DNA"/>
</dbReference>